<proteinExistence type="predicted"/>
<evidence type="ECO:0000313" key="1">
    <source>
        <dbReference type="Proteomes" id="UP000095286"/>
    </source>
</evidence>
<evidence type="ECO:0000313" key="2">
    <source>
        <dbReference type="WBParaSite" id="RSKR_0000774700.1"/>
    </source>
</evidence>
<dbReference type="Proteomes" id="UP000095286">
    <property type="component" value="Unplaced"/>
</dbReference>
<name>A0AC35U5X9_9BILA</name>
<reference evidence="2" key="1">
    <citation type="submission" date="2016-11" db="UniProtKB">
        <authorList>
            <consortium name="WormBaseParasite"/>
        </authorList>
    </citation>
    <scope>IDENTIFICATION</scope>
    <source>
        <strain evidence="2">KR3021</strain>
    </source>
</reference>
<protein>
    <submittedName>
        <fullName evidence="2">Choline-phosphate cytidylyltransferase</fullName>
    </submittedName>
</protein>
<dbReference type="WBParaSite" id="RSKR_0000774700.1">
    <property type="protein sequence ID" value="RSKR_0000774700.1"/>
    <property type="gene ID" value="RSKR_0000774700"/>
</dbReference>
<sequence>MVYLYFDKENSEKDDGTNKEGKLKIVKPISLLQLHDLNIAIRVNRQDLVTYILCQNEYLNLNSCLIRSPPIALAVQSRNPCVVKLLLDHGCDVNKLFEYEIGTYETPLNYACRHGDYEIVKLLLQHNADPNITNIDHCSPLLNAAREGFHEICIALIKYKANLNMPEKNGQTPLHMACKYFYRSYKSAEILIAHGAKSTQPDFKRRLCTDMICFSDSFTNEQGEEVLLIGQNFIEQKNVIGMLFDSETRPIRIYADGVFDLFHIGHAKLFEQIKNLVPNCELVVGVVNDNDSFKNKGCFPIMSQDERCNIVETCKHVDELIKNPPFYPTIEFCANHRIDLVAHDDHPYPVDGMNDCYEPFKESNRFLVTQREQFISTTDIVKRILNNYSNLIICPKFQA</sequence>
<accession>A0AC35U5X9</accession>
<organism evidence="1 2">
    <name type="scientific">Rhabditophanes sp. KR3021</name>
    <dbReference type="NCBI Taxonomy" id="114890"/>
    <lineage>
        <taxon>Eukaryota</taxon>
        <taxon>Metazoa</taxon>
        <taxon>Ecdysozoa</taxon>
        <taxon>Nematoda</taxon>
        <taxon>Chromadorea</taxon>
        <taxon>Rhabditida</taxon>
        <taxon>Tylenchina</taxon>
        <taxon>Panagrolaimomorpha</taxon>
        <taxon>Strongyloidoidea</taxon>
        <taxon>Alloionematidae</taxon>
        <taxon>Rhabditophanes</taxon>
    </lineage>
</organism>